<keyword evidence="8" id="KW-1185">Reference proteome</keyword>
<gene>
    <name evidence="7" type="ORF">Lyticum_00226</name>
</gene>
<accession>A0AAE4VJA8</accession>
<dbReference type="GO" id="GO:0071949">
    <property type="term" value="F:FAD binding"/>
    <property type="evidence" value="ECO:0007669"/>
    <property type="project" value="TreeGrafter"/>
</dbReference>
<dbReference type="Gene3D" id="3.40.50.620">
    <property type="entry name" value="HUPs"/>
    <property type="match status" value="1"/>
</dbReference>
<dbReference type="Proteomes" id="UP001289135">
    <property type="component" value="Unassembled WGS sequence"/>
</dbReference>
<feature type="binding site" evidence="5">
    <location>
        <position position="261"/>
    </location>
    <ligand>
        <name>FAD</name>
        <dbReference type="ChEBI" id="CHEBI:57692"/>
    </ligand>
</feature>
<dbReference type="InterPro" id="IPR036155">
    <property type="entry name" value="Crypto/Photolyase_N_sf"/>
</dbReference>
<dbReference type="EMBL" id="JARGYU010000001">
    <property type="protein sequence ID" value="MDZ5761065.1"/>
    <property type="molecule type" value="Genomic_DNA"/>
</dbReference>
<keyword evidence="3 5" id="KW-0274">FAD</keyword>
<dbReference type="InterPro" id="IPR018394">
    <property type="entry name" value="DNA_photolyase_1_CS_C"/>
</dbReference>
<dbReference type="GO" id="GO:0006139">
    <property type="term" value="P:nucleobase-containing compound metabolic process"/>
    <property type="evidence" value="ECO:0007669"/>
    <property type="project" value="UniProtKB-ARBA"/>
</dbReference>
<feature type="binding site" evidence="5">
    <location>
        <position position="312"/>
    </location>
    <ligand>
        <name>FAD</name>
        <dbReference type="ChEBI" id="CHEBI:57692"/>
    </ligand>
</feature>
<evidence type="ECO:0000256" key="5">
    <source>
        <dbReference type="PIRSR" id="PIRSR602081-1"/>
    </source>
</evidence>
<dbReference type="Gene3D" id="1.10.579.10">
    <property type="entry name" value="DNA Cyclobutane Dipyrimidine Photolyase, subunit A, domain 3"/>
    <property type="match status" value="1"/>
</dbReference>
<dbReference type="InterPro" id="IPR036134">
    <property type="entry name" value="Crypto/Photolyase_FAD-like_sf"/>
</dbReference>
<dbReference type="PROSITE" id="PS00394">
    <property type="entry name" value="DNA_PHOTOLYASES_1_1"/>
    <property type="match status" value="1"/>
</dbReference>
<dbReference type="GO" id="GO:0006950">
    <property type="term" value="P:response to stress"/>
    <property type="evidence" value="ECO:0007669"/>
    <property type="project" value="UniProtKB-ARBA"/>
</dbReference>
<sequence>MINILLFTCNLRLSDNHTLNEASKSNLPILSLYIYDFAMYYPNFFIGEASRWWLYNSLFSLNSDDQLNGKLNFFSGHYDIIIEKIIQKYQINGLYWQKDYSELDNKLISIAKKNNIRSNPCIGKLLWEPNNIMNKNNEFYKIFTPYKTQCLKFIPNKPITKPDFIMIRDNQTLSLDDLDILPKNNWHKKFDKIWKVGEKSAQIKLNNFINLYILQNSSILNNLSIKKDINKINNIKTEKNIKKLFDKIIYNNIYEDNILGYKTLREYPGIPGTSYLSPHIHFGEISPHQIWWEIQNKISHANQNNIIHYNCFLNEIIWREFSYYLIYHFPNLYNKNFNAKFDFWVDNYDKVKENAWKYGTTGYPIIDAGMRQLWNTGYMHNRVRMIVSSFLVKNLFIDWRYGAEWFIDCLVDADIAVNSNNWQWVAGCGADAAPYFRIFNPILQSKKFDPYGQYIKKYIPELKNVSIEFIHEPWKEYNSSSNYPSQIINIDETRKIALSKYKLLKNIN</sequence>
<dbReference type="SUPFAM" id="SSF48173">
    <property type="entry name" value="Cryptochrome/photolyase FAD-binding domain"/>
    <property type="match status" value="1"/>
</dbReference>
<keyword evidence="4" id="KW-0157">Chromophore</keyword>
<feature type="domain" description="Photolyase/cryptochrome alpha/beta" evidence="6">
    <location>
        <begin position="1"/>
        <end position="132"/>
    </location>
</feature>
<dbReference type="PANTHER" id="PTHR11455">
    <property type="entry name" value="CRYPTOCHROME"/>
    <property type="match status" value="1"/>
</dbReference>
<feature type="binding site" evidence="5">
    <location>
        <begin position="273"/>
        <end position="277"/>
    </location>
    <ligand>
        <name>FAD</name>
        <dbReference type="ChEBI" id="CHEBI:57692"/>
    </ligand>
</feature>
<evidence type="ECO:0000256" key="1">
    <source>
        <dbReference type="ARBA" id="ARBA00001932"/>
    </source>
</evidence>
<evidence type="ECO:0000259" key="6">
    <source>
        <dbReference type="PROSITE" id="PS51645"/>
    </source>
</evidence>
<dbReference type="InterPro" id="IPR005101">
    <property type="entry name" value="Cryptochr/Photolyase_FAD-bd"/>
</dbReference>
<dbReference type="PROSITE" id="PS00691">
    <property type="entry name" value="DNA_PHOTOLYASES_1_2"/>
    <property type="match status" value="1"/>
</dbReference>
<keyword evidence="2 5" id="KW-0285">Flavoprotein</keyword>
<dbReference type="AlphaFoldDB" id="A0AAE4VJA8"/>
<dbReference type="Gene3D" id="1.25.40.80">
    <property type="match status" value="1"/>
</dbReference>
<feature type="binding site" evidence="5">
    <location>
        <begin position="412"/>
        <end position="414"/>
    </location>
    <ligand>
        <name>FAD</name>
        <dbReference type="ChEBI" id="CHEBI:57692"/>
    </ligand>
</feature>
<dbReference type="InterPro" id="IPR014729">
    <property type="entry name" value="Rossmann-like_a/b/a_fold"/>
</dbReference>
<dbReference type="InterPro" id="IPR006050">
    <property type="entry name" value="DNA_photolyase_N"/>
</dbReference>
<dbReference type="GO" id="GO:0003904">
    <property type="term" value="F:deoxyribodipyrimidine photo-lyase activity"/>
    <property type="evidence" value="ECO:0007669"/>
    <property type="project" value="TreeGrafter"/>
</dbReference>
<dbReference type="InterPro" id="IPR002081">
    <property type="entry name" value="Cryptochrome/DNA_photolyase_1"/>
</dbReference>
<comment type="caution">
    <text evidence="7">The sequence shown here is derived from an EMBL/GenBank/DDBJ whole genome shotgun (WGS) entry which is preliminary data.</text>
</comment>
<evidence type="ECO:0000256" key="3">
    <source>
        <dbReference type="ARBA" id="ARBA00022827"/>
    </source>
</evidence>
<evidence type="ECO:0000256" key="2">
    <source>
        <dbReference type="ARBA" id="ARBA00022630"/>
    </source>
</evidence>
<evidence type="ECO:0000256" key="4">
    <source>
        <dbReference type="ARBA" id="ARBA00022991"/>
    </source>
</evidence>
<dbReference type="GO" id="GO:0009416">
    <property type="term" value="P:response to light stimulus"/>
    <property type="evidence" value="ECO:0007669"/>
    <property type="project" value="TreeGrafter"/>
</dbReference>
<dbReference type="Pfam" id="PF03441">
    <property type="entry name" value="FAD_binding_7"/>
    <property type="match status" value="1"/>
</dbReference>
<dbReference type="GO" id="GO:0003677">
    <property type="term" value="F:DNA binding"/>
    <property type="evidence" value="ECO:0007669"/>
    <property type="project" value="TreeGrafter"/>
</dbReference>
<comment type="cofactor">
    <cofactor evidence="1">
        <name>(6R)-5,10-methylene-5,6,7,8-tetrahydrofolate</name>
        <dbReference type="ChEBI" id="CHEBI:15636"/>
    </cofactor>
</comment>
<organism evidence="7 8">
    <name type="scientific">Lyticum sinuosum</name>
    <dbReference type="NCBI Taxonomy" id="1332059"/>
    <lineage>
        <taxon>Bacteria</taxon>
        <taxon>Pseudomonadati</taxon>
        <taxon>Pseudomonadota</taxon>
        <taxon>Alphaproteobacteria</taxon>
        <taxon>Rickettsiales</taxon>
        <taxon>Lyticum</taxon>
    </lineage>
</organism>
<dbReference type="PROSITE" id="PS51645">
    <property type="entry name" value="PHR_CRY_ALPHA_BETA"/>
    <property type="match status" value="1"/>
</dbReference>
<evidence type="ECO:0000313" key="8">
    <source>
        <dbReference type="Proteomes" id="UP001289135"/>
    </source>
</evidence>
<evidence type="ECO:0000313" key="7">
    <source>
        <dbReference type="EMBL" id="MDZ5761065.1"/>
    </source>
</evidence>
<reference evidence="7" key="1">
    <citation type="submission" date="2023-02" db="EMBL/GenBank/DDBJ databases">
        <title>Host association and intracellularity evolved multiple times independently in the Rickettsiales.</title>
        <authorList>
            <person name="Castelli M."/>
            <person name="Nardi T."/>
            <person name="Gammuto L."/>
            <person name="Bellinzona G."/>
            <person name="Sabaneyeva E."/>
            <person name="Potekhin A."/>
            <person name="Serra V."/>
            <person name="Petroni G."/>
            <person name="Sassera D."/>
        </authorList>
    </citation>
    <scope>NUCLEOTIDE SEQUENCE</scope>
    <source>
        <strain evidence="7">USBL-36I1</strain>
    </source>
</reference>
<protein>
    <submittedName>
        <fullName evidence="7">Deoxyribodipyrimidine photo-lyase</fullName>
    </submittedName>
</protein>
<dbReference type="RefSeq" id="WP_322498496.1">
    <property type="nucleotide sequence ID" value="NZ_JARGYU010000001.1"/>
</dbReference>
<dbReference type="PANTHER" id="PTHR11455:SF9">
    <property type="entry name" value="CRYPTOCHROME CIRCADIAN CLOCK 5 ISOFORM X1"/>
    <property type="match status" value="1"/>
</dbReference>
<dbReference type="Pfam" id="PF00875">
    <property type="entry name" value="DNA_photolyase"/>
    <property type="match status" value="1"/>
</dbReference>
<name>A0AAE4VJA8_9RICK</name>
<dbReference type="SUPFAM" id="SSF52425">
    <property type="entry name" value="Cryptochrome/photolyase, N-terminal domain"/>
    <property type="match status" value="1"/>
</dbReference>
<proteinExistence type="predicted"/>
<comment type="cofactor">
    <cofactor evidence="5">
        <name>FAD</name>
        <dbReference type="ChEBI" id="CHEBI:57692"/>
    </cofactor>
    <text evidence="5">Binds 1 FAD per subunit.</text>
</comment>